<evidence type="ECO:0000256" key="1">
    <source>
        <dbReference type="SAM" id="MobiDB-lite"/>
    </source>
</evidence>
<feature type="compositionally biased region" description="Basic residues" evidence="1">
    <location>
        <begin position="180"/>
        <end position="190"/>
    </location>
</feature>
<dbReference type="EMBL" id="LR699553">
    <property type="protein sequence ID" value="VVD28463.1"/>
    <property type="molecule type" value="Genomic_DNA"/>
</dbReference>
<organism evidence="3 4">
    <name type="scientific">Paraburkholderia dioscoreae</name>
    <dbReference type="NCBI Taxonomy" id="2604047"/>
    <lineage>
        <taxon>Bacteria</taxon>
        <taxon>Pseudomonadati</taxon>
        <taxon>Pseudomonadota</taxon>
        <taxon>Betaproteobacteria</taxon>
        <taxon>Burkholderiales</taxon>
        <taxon>Burkholderiaceae</taxon>
        <taxon>Paraburkholderia</taxon>
    </lineage>
</organism>
<gene>
    <name evidence="3" type="ORF">PDMSB3_2007</name>
</gene>
<protein>
    <submittedName>
        <fullName evidence="3">Phage terminase GpA</fullName>
    </submittedName>
</protein>
<dbReference type="Pfam" id="PF20454">
    <property type="entry name" value="GpA_nuclease"/>
    <property type="match status" value="1"/>
</dbReference>
<dbReference type="Proteomes" id="UP000325811">
    <property type="component" value="Chromosome I"/>
</dbReference>
<sequence>MIGKISGRDAWTVIPTKGADKLAAPRLMVVYPDTSRKANRAASSGDVPVARFNPNLFKDDLAGQLQLAEPGKLYVHFPHALRSQEQPHVWFEQLTSETRTKNGGWEKSAAGRRNEALDLMVLTHMLAQLHGLNRISWDKPPSWAKPWDTNSSLVAVSTASTSPGSTGSTSSTAPQSAPREKKKSAVHRYR</sequence>
<dbReference type="AlphaFoldDB" id="A0A5Q4ZBS5"/>
<dbReference type="KEGG" id="pdio:PDMSB3_2007"/>
<dbReference type="GO" id="GO:0004519">
    <property type="term" value="F:endonuclease activity"/>
    <property type="evidence" value="ECO:0007669"/>
    <property type="project" value="InterPro"/>
</dbReference>
<evidence type="ECO:0000313" key="4">
    <source>
        <dbReference type="Proteomes" id="UP000325811"/>
    </source>
</evidence>
<feature type="compositionally biased region" description="Low complexity" evidence="1">
    <location>
        <begin position="155"/>
        <end position="177"/>
    </location>
</feature>
<accession>A0A5Q4ZBS5</accession>
<dbReference type="InterPro" id="IPR046454">
    <property type="entry name" value="GpA_endonuclease"/>
</dbReference>
<proteinExistence type="predicted"/>
<feature type="region of interest" description="Disordered" evidence="1">
    <location>
        <begin position="155"/>
        <end position="190"/>
    </location>
</feature>
<feature type="domain" description="Terminase large subunit GpA endonuclease" evidence="2">
    <location>
        <begin position="9"/>
        <end position="137"/>
    </location>
</feature>
<keyword evidence="4" id="KW-1185">Reference proteome</keyword>
<name>A0A5Q4ZBS5_9BURK</name>
<evidence type="ECO:0000259" key="2">
    <source>
        <dbReference type="Pfam" id="PF20454"/>
    </source>
</evidence>
<evidence type="ECO:0000313" key="3">
    <source>
        <dbReference type="EMBL" id="VVD28463.1"/>
    </source>
</evidence>
<dbReference type="RefSeq" id="WP_232064150.1">
    <property type="nucleotide sequence ID" value="NZ_LR699553.1"/>
</dbReference>
<reference evidence="3 4" key="1">
    <citation type="submission" date="2019-08" db="EMBL/GenBank/DDBJ databases">
        <authorList>
            <person name="Herpell B J."/>
        </authorList>
    </citation>
    <scope>NUCLEOTIDE SEQUENCE [LARGE SCALE GENOMIC DNA]</scope>
    <source>
        <strain evidence="4">Msb3</strain>
    </source>
</reference>